<dbReference type="AlphaFoldDB" id="X0ZIE1"/>
<evidence type="ECO:0000259" key="14">
    <source>
        <dbReference type="PROSITE" id="PS51918"/>
    </source>
</evidence>
<evidence type="ECO:0000259" key="12">
    <source>
        <dbReference type="PROSITE" id="PS50926"/>
    </source>
</evidence>
<dbReference type="PROSITE" id="PS51918">
    <property type="entry name" value="RADICAL_SAM"/>
    <property type="match status" value="1"/>
</dbReference>
<dbReference type="EMBL" id="BART01000273">
    <property type="protein sequence ID" value="GAG69405.1"/>
    <property type="molecule type" value="Genomic_DNA"/>
</dbReference>
<evidence type="ECO:0000256" key="3">
    <source>
        <dbReference type="ARBA" id="ARBA00013273"/>
    </source>
</evidence>
<comment type="caution">
    <text evidence="15">The sequence shown here is derived from an EMBL/GenBank/DDBJ whole genome shotgun (WGS) entry which is preliminary data.</text>
</comment>
<dbReference type="EC" id="2.8.4.5" evidence="3"/>
<evidence type="ECO:0000256" key="5">
    <source>
        <dbReference type="ARBA" id="ARBA00022679"/>
    </source>
</evidence>
<evidence type="ECO:0000256" key="2">
    <source>
        <dbReference type="ARBA" id="ARBA00002399"/>
    </source>
</evidence>
<dbReference type="InterPro" id="IPR020612">
    <property type="entry name" value="Methylthiotransferase_CS"/>
</dbReference>
<dbReference type="Gene3D" id="3.80.30.20">
    <property type="entry name" value="tm_1862 like domain"/>
    <property type="match status" value="1"/>
</dbReference>
<evidence type="ECO:0000256" key="9">
    <source>
        <dbReference type="ARBA" id="ARBA00023014"/>
    </source>
</evidence>
<dbReference type="NCBIfam" id="TIGR01579">
    <property type="entry name" value="MiaB-like-C"/>
    <property type="match status" value="1"/>
</dbReference>
<gene>
    <name evidence="15" type="ORF">S01H4_01491</name>
</gene>
<keyword evidence="7" id="KW-0479">Metal-binding</keyword>
<dbReference type="PANTHER" id="PTHR11918">
    <property type="entry name" value="RADICAL SAM PROTEINS"/>
    <property type="match status" value="1"/>
</dbReference>
<keyword evidence="5" id="KW-0808">Transferase</keyword>
<name>X0ZIE1_9ZZZZ</name>
<dbReference type="FunFam" id="3.80.30.20:FF:000001">
    <property type="entry name" value="tRNA-2-methylthio-N(6)-dimethylallyladenosine synthase 2"/>
    <property type="match status" value="1"/>
</dbReference>
<evidence type="ECO:0000256" key="10">
    <source>
        <dbReference type="ARBA" id="ARBA00031213"/>
    </source>
</evidence>
<dbReference type="NCBIfam" id="TIGR00089">
    <property type="entry name" value="MiaB/RimO family radical SAM methylthiotransferase"/>
    <property type="match status" value="1"/>
</dbReference>
<keyword evidence="4" id="KW-0004">4Fe-4S</keyword>
<evidence type="ECO:0000256" key="8">
    <source>
        <dbReference type="ARBA" id="ARBA00023004"/>
    </source>
</evidence>
<dbReference type="InterPro" id="IPR038135">
    <property type="entry name" value="Methylthiotransferase_N_sf"/>
</dbReference>
<evidence type="ECO:0000256" key="4">
    <source>
        <dbReference type="ARBA" id="ARBA00022485"/>
    </source>
</evidence>
<keyword evidence="9" id="KW-0411">Iron-sulfur</keyword>
<protein>
    <recommendedName>
        <fullName evidence="3">tRNA (N(6)-L-threonylcarbamoyladenosine(37)-C(2))-methylthiotransferase</fullName>
        <ecNumber evidence="3">2.8.4.5</ecNumber>
    </recommendedName>
    <alternativeName>
        <fullName evidence="10">tRNA-t(6)A37 methylthiotransferase</fullName>
    </alternativeName>
</protein>
<accession>X0ZIE1</accession>
<dbReference type="PROSITE" id="PS01278">
    <property type="entry name" value="MTTASE_RADICAL"/>
    <property type="match status" value="1"/>
</dbReference>
<comment type="function">
    <text evidence="2">Catalyzes the methylthiolation of N6-threonylcarbamoyladenosine (t(6)A), leading to the formation of 2-methylthio-N6-threonylcarbamoyladenosine (ms(2)t(6)A) at position 37 in tRNAs that read codons beginning with adenine.</text>
</comment>
<dbReference type="SUPFAM" id="SSF102114">
    <property type="entry name" value="Radical SAM enzymes"/>
    <property type="match status" value="1"/>
</dbReference>
<dbReference type="InterPro" id="IPR002792">
    <property type="entry name" value="TRAM_dom"/>
</dbReference>
<dbReference type="SFLD" id="SFLDG01061">
    <property type="entry name" value="methylthiotransferase"/>
    <property type="match status" value="1"/>
</dbReference>
<dbReference type="GO" id="GO:0051539">
    <property type="term" value="F:4 iron, 4 sulfur cluster binding"/>
    <property type="evidence" value="ECO:0007669"/>
    <property type="project" value="UniProtKB-KW"/>
</dbReference>
<dbReference type="Gene3D" id="3.40.50.12160">
    <property type="entry name" value="Methylthiotransferase, N-terminal domain"/>
    <property type="match status" value="1"/>
</dbReference>
<keyword evidence="6" id="KW-0949">S-adenosyl-L-methionine</keyword>
<dbReference type="SFLD" id="SFLDS00029">
    <property type="entry name" value="Radical_SAM"/>
    <property type="match status" value="1"/>
</dbReference>
<dbReference type="Pfam" id="PF01938">
    <property type="entry name" value="TRAM"/>
    <property type="match status" value="1"/>
</dbReference>
<evidence type="ECO:0000256" key="11">
    <source>
        <dbReference type="ARBA" id="ARBA00051661"/>
    </source>
</evidence>
<reference evidence="15" key="1">
    <citation type="journal article" date="2014" name="Front. Microbiol.">
        <title>High frequency of phylogenetically diverse reductive dehalogenase-homologous genes in deep subseafloor sedimentary metagenomes.</title>
        <authorList>
            <person name="Kawai M."/>
            <person name="Futagami T."/>
            <person name="Toyoda A."/>
            <person name="Takaki Y."/>
            <person name="Nishi S."/>
            <person name="Hori S."/>
            <person name="Arai W."/>
            <person name="Tsubouchi T."/>
            <person name="Morono Y."/>
            <person name="Uchiyama I."/>
            <person name="Ito T."/>
            <person name="Fujiyama A."/>
            <person name="Inagaki F."/>
            <person name="Takami H."/>
        </authorList>
    </citation>
    <scope>NUCLEOTIDE SEQUENCE</scope>
    <source>
        <strain evidence="15">Expedition CK06-06</strain>
    </source>
</reference>
<feature type="domain" description="TRAM" evidence="12">
    <location>
        <begin position="375"/>
        <end position="435"/>
    </location>
</feature>
<feature type="domain" description="Radical SAM core" evidence="14">
    <location>
        <begin position="142"/>
        <end position="372"/>
    </location>
</feature>
<proteinExistence type="predicted"/>
<dbReference type="InterPro" id="IPR007197">
    <property type="entry name" value="rSAM"/>
</dbReference>
<dbReference type="PROSITE" id="PS51449">
    <property type="entry name" value="MTTASE_N"/>
    <property type="match status" value="1"/>
</dbReference>
<dbReference type="GO" id="GO:0046872">
    <property type="term" value="F:metal ion binding"/>
    <property type="evidence" value="ECO:0007669"/>
    <property type="project" value="UniProtKB-KW"/>
</dbReference>
<evidence type="ECO:0000256" key="1">
    <source>
        <dbReference type="ARBA" id="ARBA00001966"/>
    </source>
</evidence>
<comment type="catalytic activity">
    <reaction evidence="11">
        <text>N(6)-L-threonylcarbamoyladenosine(37) in tRNA + (sulfur carrier)-SH + AH2 + 2 S-adenosyl-L-methionine = 2-methylsulfanyl-N(6)-L-threonylcarbamoyladenosine(37) in tRNA + (sulfur carrier)-H + 5'-deoxyadenosine + L-methionine + A + S-adenosyl-L-homocysteine + 2 H(+)</text>
        <dbReference type="Rhea" id="RHEA:37075"/>
        <dbReference type="Rhea" id="RHEA-COMP:10163"/>
        <dbReference type="Rhea" id="RHEA-COMP:11092"/>
        <dbReference type="Rhea" id="RHEA-COMP:14737"/>
        <dbReference type="Rhea" id="RHEA-COMP:14739"/>
        <dbReference type="ChEBI" id="CHEBI:13193"/>
        <dbReference type="ChEBI" id="CHEBI:15378"/>
        <dbReference type="ChEBI" id="CHEBI:17319"/>
        <dbReference type="ChEBI" id="CHEBI:17499"/>
        <dbReference type="ChEBI" id="CHEBI:29917"/>
        <dbReference type="ChEBI" id="CHEBI:57844"/>
        <dbReference type="ChEBI" id="CHEBI:57856"/>
        <dbReference type="ChEBI" id="CHEBI:59789"/>
        <dbReference type="ChEBI" id="CHEBI:64428"/>
        <dbReference type="ChEBI" id="CHEBI:74418"/>
        <dbReference type="ChEBI" id="CHEBI:74420"/>
        <dbReference type="EC" id="2.8.4.5"/>
    </reaction>
</comment>
<dbReference type="CDD" id="cd01335">
    <property type="entry name" value="Radical_SAM"/>
    <property type="match status" value="1"/>
</dbReference>
<evidence type="ECO:0000313" key="15">
    <source>
        <dbReference type="EMBL" id="GAG69405.1"/>
    </source>
</evidence>
<organism evidence="15">
    <name type="scientific">marine sediment metagenome</name>
    <dbReference type="NCBI Taxonomy" id="412755"/>
    <lineage>
        <taxon>unclassified sequences</taxon>
        <taxon>metagenomes</taxon>
        <taxon>ecological metagenomes</taxon>
    </lineage>
</organism>
<dbReference type="PANTHER" id="PTHR11918:SF45">
    <property type="entry name" value="THREONYLCARBAMOYLADENOSINE TRNA METHYLTHIOTRANSFERASE"/>
    <property type="match status" value="1"/>
</dbReference>
<keyword evidence="8" id="KW-0408">Iron</keyword>
<evidence type="ECO:0000259" key="13">
    <source>
        <dbReference type="PROSITE" id="PS51449"/>
    </source>
</evidence>
<dbReference type="InterPro" id="IPR005839">
    <property type="entry name" value="Methylthiotransferase"/>
</dbReference>
<dbReference type="InterPro" id="IPR023404">
    <property type="entry name" value="rSAM_horseshoe"/>
</dbReference>
<dbReference type="InterPro" id="IPR058240">
    <property type="entry name" value="rSAM_sf"/>
</dbReference>
<dbReference type="InterPro" id="IPR006467">
    <property type="entry name" value="MiaB-like_bact"/>
</dbReference>
<dbReference type="InterPro" id="IPR013848">
    <property type="entry name" value="Methylthiotransferase_N"/>
</dbReference>
<sequence length="436" mass="50169">MRFYIKTLGCKTNQYESDRLAKELILRGWDKVSEKDNPDICLVNTCTVTKQADRKSRQMLRKLISKNPDSKVIAMGCYVNRDKEELKGINGIFGVFPNEKKADLPDILDDILRISKSSNFNINRTRLSNIELGRTKPEFLNYSSHTRALVKIEDGCDNFCSYCIVPYVRGKPISRNKKEIINEIKYLVSEGVKEVVLTGINIGIYGKELENETNLTSLIEEILKKTNIFRVRLSSIDVNNISSSLIDLLSENNRLCPHLHISLQSGSDRILKIMRRGYNIKQFQEKINKIRFKIPKIAITTDLIVGFPGEEEKDFKISLKMMKRLNFSKVHVFKYSERPLTLAAGMDNKLSSDIIKERSEKALELADKLRINYLKSNIGEKVKVLIENNGKNNYQKIGTSENYIKVFFEDRTSKKGEIVDVLLQKVKDLRMEGIRQ</sequence>
<feature type="domain" description="MTTase N-terminal" evidence="13">
    <location>
        <begin position="1"/>
        <end position="113"/>
    </location>
</feature>
<evidence type="ECO:0000256" key="6">
    <source>
        <dbReference type="ARBA" id="ARBA00022691"/>
    </source>
</evidence>
<evidence type="ECO:0000256" key="7">
    <source>
        <dbReference type="ARBA" id="ARBA00022723"/>
    </source>
</evidence>
<dbReference type="GO" id="GO:0035598">
    <property type="term" value="F:tRNA (N(6)-L-threonylcarbamoyladenosine(37)-C(2))-methylthiotransferase activity"/>
    <property type="evidence" value="ECO:0007669"/>
    <property type="project" value="UniProtKB-EC"/>
</dbReference>
<dbReference type="InterPro" id="IPR006638">
    <property type="entry name" value="Elp3/MiaA/NifB-like_rSAM"/>
</dbReference>
<dbReference type="Pfam" id="PF00919">
    <property type="entry name" value="UPF0004"/>
    <property type="match status" value="1"/>
</dbReference>
<dbReference type="SFLD" id="SFLDG01082">
    <property type="entry name" value="B12-binding_domain_containing"/>
    <property type="match status" value="1"/>
</dbReference>
<comment type="cofactor">
    <cofactor evidence="1">
        <name>[4Fe-4S] cluster</name>
        <dbReference type="ChEBI" id="CHEBI:49883"/>
    </cofactor>
</comment>
<dbReference type="Pfam" id="PF04055">
    <property type="entry name" value="Radical_SAM"/>
    <property type="match status" value="1"/>
</dbReference>
<dbReference type="PROSITE" id="PS50926">
    <property type="entry name" value="TRAM"/>
    <property type="match status" value="1"/>
</dbReference>
<dbReference type="SMART" id="SM00729">
    <property type="entry name" value="Elp3"/>
    <property type="match status" value="1"/>
</dbReference>